<evidence type="ECO:0008006" key="3">
    <source>
        <dbReference type="Google" id="ProtNLM"/>
    </source>
</evidence>
<proteinExistence type="predicted"/>
<evidence type="ECO:0000313" key="2">
    <source>
        <dbReference type="Proteomes" id="UP001159428"/>
    </source>
</evidence>
<dbReference type="AlphaFoldDB" id="A0AAU9WQH1"/>
<keyword evidence="2" id="KW-1185">Reference proteome</keyword>
<accession>A0AAU9WQH1</accession>
<dbReference type="Proteomes" id="UP001159428">
    <property type="component" value="Unassembled WGS sequence"/>
</dbReference>
<reference evidence="1 2" key="1">
    <citation type="submission" date="2022-05" db="EMBL/GenBank/DDBJ databases">
        <authorList>
            <consortium name="Genoscope - CEA"/>
            <person name="William W."/>
        </authorList>
    </citation>
    <scope>NUCLEOTIDE SEQUENCE [LARGE SCALE GENOMIC DNA]</scope>
</reference>
<gene>
    <name evidence="1" type="ORF">PMEA_00009726</name>
</gene>
<evidence type="ECO:0000313" key="1">
    <source>
        <dbReference type="EMBL" id="CAH3122655.1"/>
    </source>
</evidence>
<comment type="caution">
    <text evidence="1">The sequence shown here is derived from an EMBL/GenBank/DDBJ whole genome shotgun (WGS) entry which is preliminary data.</text>
</comment>
<sequence length="113" mass="12444">MFLLIGSVLKAQLVHDILKCFGLLADEFFDVSNKEQLVTFVKFVHPETGKANTAFPAASNLLGNSSSADAEAITNAIVAQQRMLGSIKRSFQVFPEMELHLTTKYVDALKENI</sequence>
<protein>
    <recommendedName>
        <fullName evidence="3">LAGLIDADG endonuclease</fullName>
    </recommendedName>
</protein>
<name>A0AAU9WQH1_9CNID</name>
<dbReference type="EMBL" id="CALNXJ010000019">
    <property type="protein sequence ID" value="CAH3122655.1"/>
    <property type="molecule type" value="Genomic_DNA"/>
</dbReference>
<organism evidence="1 2">
    <name type="scientific">Pocillopora meandrina</name>
    <dbReference type="NCBI Taxonomy" id="46732"/>
    <lineage>
        <taxon>Eukaryota</taxon>
        <taxon>Metazoa</taxon>
        <taxon>Cnidaria</taxon>
        <taxon>Anthozoa</taxon>
        <taxon>Hexacorallia</taxon>
        <taxon>Scleractinia</taxon>
        <taxon>Astrocoeniina</taxon>
        <taxon>Pocilloporidae</taxon>
        <taxon>Pocillopora</taxon>
    </lineage>
</organism>